<dbReference type="CDD" id="cd00082">
    <property type="entry name" value="HisKA"/>
    <property type="match status" value="1"/>
</dbReference>
<evidence type="ECO:0000259" key="8">
    <source>
        <dbReference type="PROSITE" id="PS50112"/>
    </source>
</evidence>
<dbReference type="Gene3D" id="3.30.565.10">
    <property type="entry name" value="Histidine kinase-like ATPase, C-terminal domain"/>
    <property type="match status" value="1"/>
</dbReference>
<evidence type="ECO:0000259" key="7">
    <source>
        <dbReference type="PROSITE" id="PS50109"/>
    </source>
</evidence>
<dbReference type="Proteomes" id="UP000000383">
    <property type="component" value="Chromosome"/>
</dbReference>
<dbReference type="InterPro" id="IPR036097">
    <property type="entry name" value="HisK_dim/P_sf"/>
</dbReference>
<dbReference type="InterPro" id="IPR029016">
    <property type="entry name" value="GAF-like_dom_sf"/>
</dbReference>
<dbReference type="Pfam" id="PF02518">
    <property type="entry name" value="HATPase_c"/>
    <property type="match status" value="1"/>
</dbReference>
<evidence type="ECO:0000256" key="1">
    <source>
        <dbReference type="ARBA" id="ARBA00000085"/>
    </source>
</evidence>
<dbReference type="CDD" id="cd01007">
    <property type="entry name" value="PBP2_BvgS_HisK_like"/>
    <property type="match status" value="1"/>
</dbReference>
<dbReference type="Pfam" id="PF00497">
    <property type="entry name" value="SBP_bac_3"/>
    <property type="match status" value="1"/>
</dbReference>
<dbReference type="SUPFAM" id="SSF55874">
    <property type="entry name" value="ATPase domain of HSP90 chaperone/DNA topoisomerase II/histidine kinase"/>
    <property type="match status" value="1"/>
</dbReference>
<dbReference type="CDD" id="cd00130">
    <property type="entry name" value="PAS"/>
    <property type="match status" value="1"/>
</dbReference>
<feature type="transmembrane region" description="Helical" evidence="6">
    <location>
        <begin position="314"/>
        <end position="333"/>
    </location>
</feature>
<keyword evidence="10" id="KW-1185">Reference proteome</keyword>
<name>D7DMY9_METV0</name>
<dbReference type="NCBIfam" id="TIGR00229">
    <property type="entry name" value="sensory_box"/>
    <property type="match status" value="1"/>
</dbReference>
<dbReference type="Gene3D" id="3.30.450.20">
    <property type="entry name" value="PAS domain"/>
    <property type="match status" value="1"/>
</dbReference>
<dbReference type="Pfam" id="PF13426">
    <property type="entry name" value="PAS_9"/>
    <property type="match status" value="1"/>
</dbReference>
<dbReference type="InterPro" id="IPR004358">
    <property type="entry name" value="Sig_transdc_His_kin-like_C"/>
</dbReference>
<dbReference type="GO" id="GO:0005886">
    <property type="term" value="C:plasma membrane"/>
    <property type="evidence" value="ECO:0007669"/>
    <property type="project" value="TreeGrafter"/>
</dbReference>
<organism evidence="9 10">
    <name type="scientific">Methylotenera versatilis (strain 301)</name>
    <dbReference type="NCBI Taxonomy" id="666681"/>
    <lineage>
        <taxon>Bacteria</taxon>
        <taxon>Pseudomonadati</taxon>
        <taxon>Pseudomonadota</taxon>
        <taxon>Betaproteobacteria</taxon>
        <taxon>Nitrosomonadales</taxon>
        <taxon>Methylophilaceae</taxon>
        <taxon>Methylotenera</taxon>
    </lineage>
</organism>
<dbReference type="InterPro" id="IPR003594">
    <property type="entry name" value="HATPase_dom"/>
</dbReference>
<dbReference type="STRING" id="666681.M301_0544"/>
<dbReference type="InterPro" id="IPR003661">
    <property type="entry name" value="HisK_dim/P_dom"/>
</dbReference>
<dbReference type="GO" id="GO:0009927">
    <property type="term" value="F:histidine phosphotransfer kinase activity"/>
    <property type="evidence" value="ECO:0007669"/>
    <property type="project" value="TreeGrafter"/>
</dbReference>
<protein>
    <recommendedName>
        <fullName evidence="2">histidine kinase</fullName>
        <ecNumber evidence="2">2.7.13.3</ecNumber>
    </recommendedName>
</protein>
<feature type="domain" description="Histidine kinase" evidence="7">
    <location>
        <begin position="740"/>
        <end position="958"/>
    </location>
</feature>
<dbReference type="SMART" id="SM00388">
    <property type="entry name" value="HisKA"/>
    <property type="match status" value="1"/>
</dbReference>
<reference evidence="10" key="1">
    <citation type="submission" date="2010-05" db="EMBL/GenBank/DDBJ databases">
        <title>Complete sequence of Methylotenera sp. 301.</title>
        <authorList>
            <person name="Lucas S."/>
            <person name="Copeland A."/>
            <person name="Lapidus A."/>
            <person name="Cheng J.-F."/>
            <person name="Bruce D."/>
            <person name="Goodwin L."/>
            <person name="Pitluck S."/>
            <person name="Clum A."/>
            <person name="Land M."/>
            <person name="Hauser L."/>
            <person name="Kyrpides N."/>
            <person name="Ivanova N."/>
            <person name="Chistoservova L."/>
            <person name="Kalyuzhnaya M."/>
            <person name="Woyke T."/>
        </authorList>
    </citation>
    <scope>NUCLEOTIDE SEQUENCE [LARGE SCALE GENOMIC DNA]</scope>
    <source>
        <strain evidence="10">301</strain>
    </source>
</reference>
<keyword evidence="5 9" id="KW-0418">Kinase</keyword>
<evidence type="ECO:0000256" key="6">
    <source>
        <dbReference type="SAM" id="Phobius"/>
    </source>
</evidence>
<dbReference type="InterPro" id="IPR005467">
    <property type="entry name" value="His_kinase_dom"/>
</dbReference>
<dbReference type="EC" id="2.7.13.3" evidence="2"/>
<dbReference type="CDD" id="cd16922">
    <property type="entry name" value="HATPase_EvgS-ArcB-TorS-like"/>
    <property type="match status" value="1"/>
</dbReference>
<accession>D7DMY9</accession>
<dbReference type="SUPFAM" id="SSF55785">
    <property type="entry name" value="PYP-like sensor domain (PAS domain)"/>
    <property type="match status" value="1"/>
</dbReference>
<dbReference type="AlphaFoldDB" id="D7DMY9"/>
<dbReference type="GO" id="GO:0000155">
    <property type="term" value="F:phosphorelay sensor kinase activity"/>
    <property type="evidence" value="ECO:0007669"/>
    <property type="project" value="InterPro"/>
</dbReference>
<dbReference type="PRINTS" id="PR00344">
    <property type="entry name" value="BCTRLSENSOR"/>
</dbReference>
<evidence type="ECO:0000256" key="4">
    <source>
        <dbReference type="ARBA" id="ARBA00022679"/>
    </source>
</evidence>
<dbReference type="Pfam" id="PF00512">
    <property type="entry name" value="HisKA"/>
    <property type="match status" value="1"/>
</dbReference>
<dbReference type="InterPro" id="IPR036890">
    <property type="entry name" value="HATPase_C_sf"/>
</dbReference>
<proteinExistence type="predicted"/>
<dbReference type="SUPFAM" id="SSF53850">
    <property type="entry name" value="Periplasmic binding protein-like II"/>
    <property type="match status" value="1"/>
</dbReference>
<dbReference type="SUPFAM" id="SSF55781">
    <property type="entry name" value="GAF domain-like"/>
    <property type="match status" value="1"/>
</dbReference>
<dbReference type="InterPro" id="IPR001638">
    <property type="entry name" value="Solute-binding_3/MltF_N"/>
</dbReference>
<dbReference type="HOGENOM" id="CLU_304577_0_0_4"/>
<keyword evidence="6" id="KW-1133">Transmembrane helix</keyword>
<comment type="catalytic activity">
    <reaction evidence="1">
        <text>ATP + protein L-histidine = ADP + protein N-phospho-L-histidine.</text>
        <dbReference type="EC" id="2.7.13.3"/>
    </reaction>
</comment>
<dbReference type="EMBL" id="CP002056">
    <property type="protein sequence ID" value="ADI28928.1"/>
    <property type="molecule type" value="Genomic_DNA"/>
</dbReference>
<reference evidence="9 10" key="2">
    <citation type="journal article" date="2011" name="J. Bacteriol.">
        <title>Genomes of three methylotrophs from a single niche uncover genetic and metabolic divergence of Methylophilaceae.</title>
        <authorList>
            <person name="Lapidus A."/>
            <person name="Clum A."/>
            <person name="Labutti K."/>
            <person name="Kaluzhnaya M.G."/>
            <person name="Lim S."/>
            <person name="Beck D.A."/>
            <person name="Glavina Del Rio T."/>
            <person name="Nolan M."/>
            <person name="Mavromatis K."/>
            <person name="Huntemann M."/>
            <person name="Lucas S."/>
            <person name="Lidstrom M.E."/>
            <person name="Ivanova N."/>
            <person name="Chistoserdova L."/>
        </authorList>
    </citation>
    <scope>NUCLEOTIDE SEQUENCE [LARGE SCALE GENOMIC DNA]</scope>
    <source>
        <strain evidence="9 10">301</strain>
    </source>
</reference>
<dbReference type="SMART" id="SM00091">
    <property type="entry name" value="PAS"/>
    <property type="match status" value="1"/>
</dbReference>
<evidence type="ECO:0000313" key="10">
    <source>
        <dbReference type="Proteomes" id="UP000000383"/>
    </source>
</evidence>
<sequence length="975" mass="109348">MWMLLSGQSTQSAGNLLSADERAWLNAHPNISLTMWDDYAPISFKGEDGKLQGFMPDYIKLLESKLNYKFKQVVPTKEESHSSGKRSAHEDVISLLADTQDRRVYWSFTPTLLSFPLNIVARNDAPKDLTLSQLNNMKLSVVQGYASQEFVQENYPQIKLDLVNNTCQGLQHVAFHESVAILTDLPVASWCLKTQGLIDIKVAGQSEFKYEMSLAVRNDWPILFTIIQKGMKAVSKSERQALQNRWLDQGAFEQSWMYSNRVWLIALVLFLLLSALIRVYVWDSNMQSNVLHRITNVSDDDKKLEQISDVSSGLTTRILILLCIILTLLGTLITTEQWVSHQDRVLLGVLVATLMLVMLFGGYKLGSIRRNEENQSLFEQLASQIKTRQMAEKSAKEQTLRLFKQQKAIQILTQTQTQKTTEEIFKEITQVSAETLNVERVSIWLLDSDKQMLECVDLYLKTKSLHTTANPLLAKELPEYFQFISQNRVLAANDVIAHPSTVEFRQGYAQENNIGAILDGSIWLNGNMIGAVCCEHTTDSREWTLDEQGFVGSICDVVRLTIETDRRRSAEQALLQHSEELEVMVEARTLSLQESEQRLTSVIKYAPIPILTIKMDGEIIEFNPEAERVTGFSRSEAIGKNFIDIFVVKESFKKAIGIGIGTKRGEAFRNVELIFKCADGRKIEFECSIVKAGKNGVSDVGQMIAIGQDITQKKVLQASLIKARESAESADRIKSMFVASMSHELRTPLNSIIGFLGVVLQGMSGDLNTKQKDQLGRAYHSAKHLLSLISDVIDISKIEAGFLEIHTESFALKPMFNEVVNVIHHIADGKHLNLQIDCSEDIILETDRKRLYQAILNVVSNAVKYTEAGSVTVEAKIINEELIITTQDTGIGISPSGLEQLFKPFERAESHLKIKTLGTGLGLYLTRKILTQLLGGSIEVESQVGVGSTFTIRVPVKISEQTLLNNQSILEDQPL</sequence>
<gene>
    <name evidence="9" type="ordered locus">M301_0544</name>
</gene>
<evidence type="ECO:0000256" key="5">
    <source>
        <dbReference type="ARBA" id="ARBA00022777"/>
    </source>
</evidence>
<keyword evidence="3" id="KW-0597">Phosphoprotein</keyword>
<evidence type="ECO:0000256" key="3">
    <source>
        <dbReference type="ARBA" id="ARBA00022553"/>
    </source>
</evidence>
<feature type="transmembrane region" description="Helical" evidence="6">
    <location>
        <begin position="345"/>
        <end position="363"/>
    </location>
</feature>
<dbReference type="Gene3D" id="1.10.287.130">
    <property type="match status" value="1"/>
</dbReference>
<dbReference type="SMART" id="SM00387">
    <property type="entry name" value="HATPase_c"/>
    <property type="match status" value="1"/>
</dbReference>
<dbReference type="PANTHER" id="PTHR43047:SF63">
    <property type="entry name" value="HISTIDINE KINASE"/>
    <property type="match status" value="1"/>
</dbReference>
<dbReference type="SMART" id="SM00062">
    <property type="entry name" value="PBPb"/>
    <property type="match status" value="1"/>
</dbReference>
<dbReference type="Pfam" id="PF01590">
    <property type="entry name" value="GAF"/>
    <property type="match status" value="1"/>
</dbReference>
<evidence type="ECO:0000313" key="9">
    <source>
        <dbReference type="EMBL" id="ADI28928.1"/>
    </source>
</evidence>
<dbReference type="KEGG" id="meh:M301_0544"/>
<dbReference type="InterPro" id="IPR000014">
    <property type="entry name" value="PAS"/>
</dbReference>
<dbReference type="PANTHER" id="PTHR43047">
    <property type="entry name" value="TWO-COMPONENT HISTIDINE PROTEIN KINASE"/>
    <property type="match status" value="1"/>
</dbReference>
<feature type="domain" description="PAS" evidence="8">
    <location>
        <begin position="595"/>
        <end position="643"/>
    </location>
</feature>
<dbReference type="eggNOG" id="COG0834">
    <property type="taxonomic scope" value="Bacteria"/>
</dbReference>
<evidence type="ECO:0000256" key="2">
    <source>
        <dbReference type="ARBA" id="ARBA00012438"/>
    </source>
</evidence>
<dbReference type="PROSITE" id="PS50112">
    <property type="entry name" value="PAS"/>
    <property type="match status" value="1"/>
</dbReference>
<dbReference type="Gene3D" id="3.30.450.40">
    <property type="match status" value="1"/>
</dbReference>
<dbReference type="eggNOG" id="COG2203">
    <property type="taxonomic scope" value="Bacteria"/>
</dbReference>
<dbReference type="InterPro" id="IPR035965">
    <property type="entry name" value="PAS-like_dom_sf"/>
</dbReference>
<feature type="transmembrane region" description="Helical" evidence="6">
    <location>
        <begin position="262"/>
        <end position="281"/>
    </location>
</feature>
<keyword evidence="6" id="KW-0472">Membrane</keyword>
<dbReference type="Gene3D" id="3.40.190.10">
    <property type="entry name" value="Periplasmic binding protein-like II"/>
    <property type="match status" value="2"/>
</dbReference>
<dbReference type="PROSITE" id="PS50109">
    <property type="entry name" value="HIS_KIN"/>
    <property type="match status" value="1"/>
</dbReference>
<keyword evidence="4" id="KW-0808">Transferase</keyword>
<dbReference type="RefSeq" id="WP_013147244.1">
    <property type="nucleotide sequence ID" value="NC_014207.1"/>
</dbReference>
<dbReference type="SMART" id="SM00065">
    <property type="entry name" value="GAF"/>
    <property type="match status" value="1"/>
</dbReference>
<dbReference type="eggNOG" id="COG2205">
    <property type="taxonomic scope" value="Bacteria"/>
</dbReference>
<keyword evidence="6" id="KW-0812">Transmembrane</keyword>
<dbReference type="SUPFAM" id="SSF47384">
    <property type="entry name" value="Homodimeric domain of signal transducing histidine kinase"/>
    <property type="match status" value="1"/>
</dbReference>
<dbReference type="InterPro" id="IPR003018">
    <property type="entry name" value="GAF"/>
</dbReference>
<dbReference type="OrthoDB" id="8552871at2"/>